<keyword evidence="2" id="KW-1133">Transmembrane helix</keyword>
<feature type="compositionally biased region" description="Basic and acidic residues" evidence="1">
    <location>
        <begin position="146"/>
        <end position="169"/>
    </location>
</feature>
<organism evidence="3 4">
    <name type="scientific">Stylophora pistillata</name>
    <name type="common">Smooth cauliflower coral</name>
    <dbReference type="NCBI Taxonomy" id="50429"/>
    <lineage>
        <taxon>Eukaryota</taxon>
        <taxon>Metazoa</taxon>
        <taxon>Cnidaria</taxon>
        <taxon>Anthozoa</taxon>
        <taxon>Hexacorallia</taxon>
        <taxon>Scleractinia</taxon>
        <taxon>Astrocoeniina</taxon>
        <taxon>Pocilloporidae</taxon>
        <taxon>Stylophora</taxon>
    </lineage>
</organism>
<evidence type="ECO:0000256" key="1">
    <source>
        <dbReference type="SAM" id="MobiDB-lite"/>
    </source>
</evidence>
<dbReference type="EMBL" id="LSMT01000384">
    <property type="protein sequence ID" value="PFX18951.1"/>
    <property type="molecule type" value="Genomic_DNA"/>
</dbReference>
<feature type="compositionally biased region" description="Basic and acidic residues" evidence="1">
    <location>
        <begin position="183"/>
        <end position="194"/>
    </location>
</feature>
<feature type="region of interest" description="Disordered" evidence="1">
    <location>
        <begin position="146"/>
        <end position="195"/>
    </location>
</feature>
<feature type="transmembrane region" description="Helical" evidence="2">
    <location>
        <begin position="36"/>
        <end position="64"/>
    </location>
</feature>
<keyword evidence="2" id="KW-0812">Transmembrane</keyword>
<dbReference type="AlphaFoldDB" id="A0A2B4RMW3"/>
<proteinExistence type="predicted"/>
<dbReference type="Proteomes" id="UP000225706">
    <property type="component" value="Unassembled WGS sequence"/>
</dbReference>
<name>A0A2B4RMW3_STYPI</name>
<reference evidence="4" key="1">
    <citation type="journal article" date="2017" name="bioRxiv">
        <title>Comparative analysis of the genomes of Stylophora pistillata and Acropora digitifera provides evidence for extensive differences between species of corals.</title>
        <authorList>
            <person name="Voolstra C.R."/>
            <person name="Li Y."/>
            <person name="Liew Y.J."/>
            <person name="Baumgarten S."/>
            <person name="Zoccola D."/>
            <person name="Flot J.-F."/>
            <person name="Tambutte S."/>
            <person name="Allemand D."/>
            <person name="Aranda M."/>
        </authorList>
    </citation>
    <scope>NUCLEOTIDE SEQUENCE [LARGE SCALE GENOMIC DNA]</scope>
</reference>
<gene>
    <name evidence="3" type="ORF">AWC38_SpisGene16658</name>
</gene>
<comment type="caution">
    <text evidence="3">The sequence shown here is derived from an EMBL/GenBank/DDBJ whole genome shotgun (WGS) entry which is preliminary data.</text>
</comment>
<sequence length="219" mass="24404">MTGKLSGIVWIGLLCGVSLPFTKGASEYIINEKYDGILVDCAIAFLVLSIIFLILLLITTVFIYRRIDDSDESLGRKRYQVSYHEREPGNIREISSPFYGHSVYSGRPTSNIYLPGRENAAVVGVDGRPVKNVAYENEAAAIDMEIKSSKDSPPAEKGQKDSMLTEKRMGTKGTFENAAYDSVEEKQSKEHTYESIDNVSTTRYTTTRISYSKNVTSDL</sequence>
<evidence type="ECO:0000313" key="4">
    <source>
        <dbReference type="Proteomes" id="UP000225706"/>
    </source>
</evidence>
<keyword evidence="4" id="KW-1185">Reference proteome</keyword>
<dbReference type="OrthoDB" id="5984118at2759"/>
<accession>A0A2B4RMW3</accession>
<keyword evidence="2" id="KW-0472">Membrane</keyword>
<evidence type="ECO:0000313" key="3">
    <source>
        <dbReference type="EMBL" id="PFX18951.1"/>
    </source>
</evidence>
<evidence type="ECO:0000256" key="2">
    <source>
        <dbReference type="SAM" id="Phobius"/>
    </source>
</evidence>
<protein>
    <submittedName>
        <fullName evidence="3">Uncharacterized protein</fullName>
    </submittedName>
</protein>